<evidence type="ECO:0000313" key="2">
    <source>
        <dbReference type="EMBL" id="MBO1322342.1"/>
    </source>
</evidence>
<gene>
    <name evidence="2" type="ORF">J3U88_27970</name>
</gene>
<dbReference type="PANTHER" id="PTHR13696">
    <property type="entry name" value="P-LOOP CONTAINING NUCLEOSIDE TRIPHOSPHATE HYDROLASE"/>
    <property type="match status" value="1"/>
</dbReference>
<dbReference type="PANTHER" id="PTHR13696:SF52">
    <property type="entry name" value="PARA FAMILY PROTEIN CT_582"/>
    <property type="match status" value="1"/>
</dbReference>
<reference evidence="2" key="1">
    <citation type="submission" date="2021-03" db="EMBL/GenBank/DDBJ databases">
        <authorList>
            <person name="Wang G."/>
        </authorList>
    </citation>
    <scope>NUCLEOTIDE SEQUENCE</scope>
    <source>
        <strain evidence="2">KCTC 12899</strain>
    </source>
</reference>
<evidence type="ECO:0000313" key="3">
    <source>
        <dbReference type="Proteomes" id="UP000664417"/>
    </source>
</evidence>
<dbReference type="AlphaFoldDB" id="A0A8J7Q7U3"/>
<accession>A0A8J7Q7U3</accession>
<dbReference type="InterPro" id="IPR025669">
    <property type="entry name" value="AAA_dom"/>
</dbReference>
<sequence>MRRVVFNQKGGVGKSSITANLAAIYAYHGKRTLVVDLDQQCNASHYLLGKERATRPDNAAGFFEQFLSFRLLLKNPEDFVVQSDFENLSVLPASPELGDLQSRLEQKHKIFKFRDALRRLNEHFDVILIDTPPALNFYTLSALIAAERCLIPFDCDQFSREAIYTLLNSVEEIRVDHNERLKVEGIVVNQFQPRANLPKRMIEEMEAEKLPVLKTKLSSSIKMRESHESGVPLIHMAPNHKLTQEFLQLYKELG</sequence>
<feature type="domain" description="AAA" evidence="1">
    <location>
        <begin position="5"/>
        <end position="183"/>
    </location>
</feature>
<dbReference type="InterPro" id="IPR027417">
    <property type="entry name" value="P-loop_NTPase"/>
</dbReference>
<comment type="caution">
    <text evidence="2">The sequence shown here is derived from an EMBL/GenBank/DDBJ whole genome shotgun (WGS) entry which is preliminary data.</text>
</comment>
<organism evidence="2 3">
    <name type="scientific">Acanthopleuribacter pedis</name>
    <dbReference type="NCBI Taxonomy" id="442870"/>
    <lineage>
        <taxon>Bacteria</taxon>
        <taxon>Pseudomonadati</taxon>
        <taxon>Acidobacteriota</taxon>
        <taxon>Holophagae</taxon>
        <taxon>Acanthopleuribacterales</taxon>
        <taxon>Acanthopleuribacteraceae</taxon>
        <taxon>Acanthopleuribacter</taxon>
    </lineage>
</organism>
<protein>
    <submittedName>
        <fullName evidence="2">ParA family protein</fullName>
    </submittedName>
</protein>
<dbReference type="CDD" id="cd02042">
    <property type="entry name" value="ParAB_family"/>
    <property type="match status" value="1"/>
</dbReference>
<dbReference type="EMBL" id="JAFREP010000034">
    <property type="protein sequence ID" value="MBO1322342.1"/>
    <property type="molecule type" value="Genomic_DNA"/>
</dbReference>
<dbReference type="Proteomes" id="UP000664417">
    <property type="component" value="Unassembled WGS sequence"/>
</dbReference>
<evidence type="ECO:0000259" key="1">
    <source>
        <dbReference type="Pfam" id="PF13614"/>
    </source>
</evidence>
<dbReference type="Gene3D" id="3.40.50.300">
    <property type="entry name" value="P-loop containing nucleotide triphosphate hydrolases"/>
    <property type="match status" value="1"/>
</dbReference>
<dbReference type="RefSeq" id="WP_207862315.1">
    <property type="nucleotide sequence ID" value="NZ_JAFREP010000034.1"/>
</dbReference>
<dbReference type="InterPro" id="IPR050678">
    <property type="entry name" value="DNA_Partitioning_ATPase"/>
</dbReference>
<keyword evidence="3" id="KW-1185">Reference proteome</keyword>
<dbReference type="SUPFAM" id="SSF52540">
    <property type="entry name" value="P-loop containing nucleoside triphosphate hydrolases"/>
    <property type="match status" value="1"/>
</dbReference>
<name>A0A8J7Q7U3_9BACT</name>
<proteinExistence type="predicted"/>
<dbReference type="Pfam" id="PF13614">
    <property type="entry name" value="AAA_31"/>
    <property type="match status" value="1"/>
</dbReference>